<dbReference type="OMA" id="ISACGTH"/>
<dbReference type="OrthoDB" id="5390143at2759"/>
<feature type="compositionally biased region" description="Polar residues" evidence="1">
    <location>
        <begin position="145"/>
        <end position="155"/>
    </location>
</feature>
<organism evidence="4 5">
    <name type="scientific">Talaromyces islandicus</name>
    <name type="common">Penicillium islandicum</name>
    <dbReference type="NCBI Taxonomy" id="28573"/>
    <lineage>
        <taxon>Eukaryota</taxon>
        <taxon>Fungi</taxon>
        <taxon>Dikarya</taxon>
        <taxon>Ascomycota</taxon>
        <taxon>Pezizomycotina</taxon>
        <taxon>Eurotiomycetes</taxon>
        <taxon>Eurotiomycetidae</taxon>
        <taxon>Eurotiales</taxon>
        <taxon>Trichocomaceae</taxon>
        <taxon>Talaromyces</taxon>
        <taxon>Talaromyces sect. Islandici</taxon>
    </lineage>
</organism>
<dbReference type="EMBL" id="CVMT01000002">
    <property type="protein sequence ID" value="CRG84967.1"/>
    <property type="molecule type" value="Genomic_DNA"/>
</dbReference>
<keyword evidence="2" id="KW-1133">Transmembrane helix</keyword>
<feature type="chain" id="PRO_5018122021" description="Mid2 domain-containing protein" evidence="3">
    <location>
        <begin position="23"/>
        <end position="264"/>
    </location>
</feature>
<feature type="transmembrane region" description="Helical" evidence="2">
    <location>
        <begin position="180"/>
        <end position="204"/>
    </location>
</feature>
<protein>
    <recommendedName>
        <fullName evidence="6">Mid2 domain-containing protein</fullName>
    </recommendedName>
</protein>
<name>A0A0U1LP27_TALIS</name>
<evidence type="ECO:0008006" key="6">
    <source>
        <dbReference type="Google" id="ProtNLM"/>
    </source>
</evidence>
<proteinExistence type="predicted"/>
<sequence>MKRCRDIKSLVFFLLTFSLCFAIPCYPFSSPCHEPVWEIGTNQVVAWETSATVYNISFFQQNLTVAAAIAHVNVFLQLYGFDLSASNVFFFWINHGVNNANWTSSYFTITDRSPLPTSTVQTSLPANTAQTSPSTTTAQTSLSPKTTQPSLPINTGQTALATDASQLSSASSGLSTQKKVGLGVGLAIGVSLLASLAINAILFYRRKRYSTSLNTNHRTGLSSENGWQAWTQEGFVQKLETPTSRHGAEMPELPASHRIELSSP</sequence>
<keyword evidence="2" id="KW-0472">Membrane</keyword>
<gene>
    <name evidence="4" type="ORF">PISL3812_02131</name>
</gene>
<feature type="signal peptide" evidence="3">
    <location>
        <begin position="1"/>
        <end position="22"/>
    </location>
</feature>
<feature type="compositionally biased region" description="Low complexity" evidence="1">
    <location>
        <begin position="128"/>
        <end position="144"/>
    </location>
</feature>
<keyword evidence="5" id="KW-1185">Reference proteome</keyword>
<dbReference type="AlphaFoldDB" id="A0A0U1LP27"/>
<evidence type="ECO:0000313" key="5">
    <source>
        <dbReference type="Proteomes" id="UP000054383"/>
    </source>
</evidence>
<dbReference type="Proteomes" id="UP000054383">
    <property type="component" value="Unassembled WGS sequence"/>
</dbReference>
<reference evidence="4 5" key="1">
    <citation type="submission" date="2015-04" db="EMBL/GenBank/DDBJ databases">
        <authorList>
            <person name="Syromyatnikov M.Y."/>
            <person name="Popov V.N."/>
        </authorList>
    </citation>
    <scope>NUCLEOTIDE SEQUENCE [LARGE SCALE GENOMIC DNA]</scope>
    <source>
        <strain evidence="4">WF-38-12</strain>
    </source>
</reference>
<evidence type="ECO:0000313" key="4">
    <source>
        <dbReference type="EMBL" id="CRG84967.1"/>
    </source>
</evidence>
<accession>A0A0U1LP27</accession>
<dbReference type="STRING" id="28573.A0A0U1LP27"/>
<evidence type="ECO:0000256" key="1">
    <source>
        <dbReference type="SAM" id="MobiDB-lite"/>
    </source>
</evidence>
<evidence type="ECO:0000256" key="2">
    <source>
        <dbReference type="SAM" id="Phobius"/>
    </source>
</evidence>
<keyword evidence="3" id="KW-0732">Signal</keyword>
<feature type="region of interest" description="Disordered" evidence="1">
    <location>
        <begin position="120"/>
        <end position="155"/>
    </location>
</feature>
<evidence type="ECO:0000256" key="3">
    <source>
        <dbReference type="SAM" id="SignalP"/>
    </source>
</evidence>
<keyword evidence="2" id="KW-0812">Transmembrane</keyword>